<evidence type="ECO:0000256" key="2">
    <source>
        <dbReference type="SAM" id="SignalP"/>
    </source>
</evidence>
<dbReference type="Proteomes" id="UP001165090">
    <property type="component" value="Unassembled WGS sequence"/>
</dbReference>
<gene>
    <name evidence="3" type="ORF">VaNZ11_013260</name>
</gene>
<sequence length="183" mass="19754">MASTNLCSRMLLLSRLASHSQTCCSTLGVLTAPAARVANQMRDQATSIKAGGDAAKQKKKTGPREGPVEGNPRLQALVELLSSPTRQQIPLTKKEQDALAAHQQQVAAEASAWSYGMSVKFYLQQSALKALPPRLRELAMQTDHSPFPMNRTCLFDSPPESYRDPVPETNPVAKAGKGRAARG</sequence>
<reference evidence="3 4" key="1">
    <citation type="journal article" date="2023" name="IScience">
        <title>Expanded male sex-determining region conserved during the evolution of homothallism in the green alga Volvox.</title>
        <authorList>
            <person name="Yamamoto K."/>
            <person name="Matsuzaki R."/>
            <person name="Mahakham W."/>
            <person name="Heman W."/>
            <person name="Sekimoto H."/>
            <person name="Kawachi M."/>
            <person name="Minakuchi Y."/>
            <person name="Toyoda A."/>
            <person name="Nozaki H."/>
        </authorList>
    </citation>
    <scope>NUCLEOTIDE SEQUENCE [LARGE SCALE GENOMIC DNA]</scope>
    <source>
        <strain evidence="3 4">NIES-4468</strain>
    </source>
</reference>
<feature type="signal peptide" evidence="2">
    <location>
        <begin position="1"/>
        <end position="22"/>
    </location>
</feature>
<evidence type="ECO:0000313" key="4">
    <source>
        <dbReference type="Proteomes" id="UP001165090"/>
    </source>
</evidence>
<dbReference type="EMBL" id="BSDZ01000080">
    <property type="protein sequence ID" value="GLI68769.1"/>
    <property type="molecule type" value="Genomic_DNA"/>
</dbReference>
<feature type="chain" id="PRO_5047285545" evidence="2">
    <location>
        <begin position="23"/>
        <end position="183"/>
    </location>
</feature>
<evidence type="ECO:0000256" key="1">
    <source>
        <dbReference type="SAM" id="MobiDB-lite"/>
    </source>
</evidence>
<accession>A0ABQ5SGI4</accession>
<evidence type="ECO:0000313" key="3">
    <source>
        <dbReference type="EMBL" id="GLI68769.1"/>
    </source>
</evidence>
<organism evidence="3 4">
    <name type="scientific">Volvox africanus</name>
    <dbReference type="NCBI Taxonomy" id="51714"/>
    <lineage>
        <taxon>Eukaryota</taxon>
        <taxon>Viridiplantae</taxon>
        <taxon>Chlorophyta</taxon>
        <taxon>core chlorophytes</taxon>
        <taxon>Chlorophyceae</taxon>
        <taxon>CS clade</taxon>
        <taxon>Chlamydomonadales</taxon>
        <taxon>Volvocaceae</taxon>
        <taxon>Volvox</taxon>
    </lineage>
</organism>
<comment type="caution">
    <text evidence="3">The sequence shown here is derived from an EMBL/GenBank/DDBJ whole genome shotgun (WGS) entry which is preliminary data.</text>
</comment>
<protein>
    <submittedName>
        <fullName evidence="3">Uncharacterized protein</fullName>
    </submittedName>
</protein>
<name>A0ABQ5SGI4_9CHLO</name>
<keyword evidence="4" id="KW-1185">Reference proteome</keyword>
<feature type="region of interest" description="Disordered" evidence="1">
    <location>
        <begin position="46"/>
        <end position="70"/>
    </location>
</feature>
<feature type="region of interest" description="Disordered" evidence="1">
    <location>
        <begin position="155"/>
        <end position="183"/>
    </location>
</feature>
<proteinExistence type="predicted"/>
<keyword evidence="2" id="KW-0732">Signal</keyword>